<proteinExistence type="predicted"/>
<dbReference type="OrthoDB" id="6019752at2759"/>
<protein>
    <submittedName>
        <fullName evidence="1">Uncharacterized protein</fullName>
    </submittedName>
</protein>
<reference evidence="1" key="1">
    <citation type="submission" date="2023-01" db="EMBL/GenBank/DDBJ databases">
        <title>Genome assembly of the deep-sea coral Lophelia pertusa.</title>
        <authorList>
            <person name="Herrera S."/>
            <person name="Cordes E."/>
        </authorList>
    </citation>
    <scope>NUCLEOTIDE SEQUENCE</scope>
    <source>
        <strain evidence="1">USNM1676648</strain>
        <tissue evidence="1">Polyp</tissue>
    </source>
</reference>
<dbReference type="AlphaFoldDB" id="A0A9X0DAW3"/>
<organism evidence="1 2">
    <name type="scientific">Desmophyllum pertusum</name>
    <dbReference type="NCBI Taxonomy" id="174260"/>
    <lineage>
        <taxon>Eukaryota</taxon>
        <taxon>Metazoa</taxon>
        <taxon>Cnidaria</taxon>
        <taxon>Anthozoa</taxon>
        <taxon>Hexacorallia</taxon>
        <taxon>Scleractinia</taxon>
        <taxon>Caryophylliina</taxon>
        <taxon>Caryophylliidae</taxon>
        <taxon>Desmophyllum</taxon>
    </lineage>
</organism>
<dbReference type="Proteomes" id="UP001163046">
    <property type="component" value="Unassembled WGS sequence"/>
</dbReference>
<evidence type="ECO:0000313" key="1">
    <source>
        <dbReference type="EMBL" id="KAJ7392966.1"/>
    </source>
</evidence>
<dbReference type="EMBL" id="MU825399">
    <property type="protein sequence ID" value="KAJ7392966.1"/>
    <property type="molecule type" value="Genomic_DNA"/>
</dbReference>
<comment type="caution">
    <text evidence="1">The sequence shown here is derived from an EMBL/GenBank/DDBJ whole genome shotgun (WGS) entry which is preliminary data.</text>
</comment>
<gene>
    <name evidence="1" type="ORF">OS493_008210</name>
</gene>
<evidence type="ECO:0000313" key="2">
    <source>
        <dbReference type="Proteomes" id="UP001163046"/>
    </source>
</evidence>
<keyword evidence="2" id="KW-1185">Reference proteome</keyword>
<accession>A0A9X0DAW3</accession>
<sequence>MQPKITSEVVIRKIFNSEFFKEQDASVSKRNGASTSPKPSSFLPMPSASCLSCGGGGGSRPPCSWQTCQPEWRNDWGPGISQGRCVNQRRNAHHIYSSHSGSGSCPSPSSCSHQTQYRTMCSCTNAFSCPFHGWSGWSGSVSQGTCRKQSRYRDYNQQTRYDIREGNCNGISSSCGRKAVQLQRLVFVQVRVMPPLGGEFRGLTSHPRLVVNAPLNSVPEAMH</sequence>
<name>A0A9X0DAW3_9CNID</name>